<dbReference type="GO" id="GO:0008270">
    <property type="term" value="F:zinc ion binding"/>
    <property type="evidence" value="ECO:0007669"/>
    <property type="project" value="UniProtKB-KW"/>
</dbReference>
<dbReference type="FunFam" id="1.10.10.60:FF:000009">
    <property type="entry name" value="transcription factor MYB1R1"/>
    <property type="match status" value="1"/>
</dbReference>
<organism evidence="10 11">
    <name type="scientific">Cannabis sativa</name>
    <name type="common">Hemp</name>
    <name type="synonym">Marijuana</name>
    <dbReference type="NCBI Taxonomy" id="3483"/>
    <lineage>
        <taxon>Eukaryota</taxon>
        <taxon>Viridiplantae</taxon>
        <taxon>Streptophyta</taxon>
        <taxon>Embryophyta</taxon>
        <taxon>Tracheophyta</taxon>
        <taxon>Spermatophyta</taxon>
        <taxon>Magnoliopsida</taxon>
        <taxon>eudicotyledons</taxon>
        <taxon>Gunneridae</taxon>
        <taxon>Pentapetalae</taxon>
        <taxon>rosids</taxon>
        <taxon>fabids</taxon>
        <taxon>Rosales</taxon>
        <taxon>Cannabaceae</taxon>
        <taxon>Cannabis</taxon>
    </lineage>
</organism>
<dbReference type="GO" id="GO:0009723">
    <property type="term" value="P:response to ethylene"/>
    <property type="evidence" value="ECO:0007669"/>
    <property type="project" value="TreeGrafter"/>
</dbReference>
<evidence type="ECO:0000256" key="5">
    <source>
        <dbReference type="ARBA" id="ARBA00023242"/>
    </source>
</evidence>
<dbReference type="InterPro" id="IPR052245">
    <property type="entry name" value="Plant_Stress_Dev_TF"/>
</dbReference>
<dbReference type="InterPro" id="IPR001878">
    <property type="entry name" value="Znf_CCHC"/>
</dbReference>
<evidence type="ECO:0000259" key="8">
    <source>
        <dbReference type="PROSITE" id="PS50158"/>
    </source>
</evidence>
<dbReference type="CDD" id="cd00167">
    <property type="entry name" value="SANT"/>
    <property type="match status" value="1"/>
</dbReference>
<dbReference type="InterPro" id="IPR001005">
    <property type="entry name" value="SANT/Myb"/>
</dbReference>
<keyword evidence="6" id="KW-0479">Metal-binding</keyword>
<dbReference type="NCBIfam" id="TIGR01557">
    <property type="entry name" value="myb_SHAQKYF"/>
    <property type="match status" value="1"/>
</dbReference>
<dbReference type="PROSITE" id="PS50158">
    <property type="entry name" value="ZF_CCHC"/>
    <property type="match status" value="1"/>
</dbReference>
<keyword evidence="5" id="KW-0539">Nucleus</keyword>
<feature type="domain" description="HTH myb-type" evidence="9">
    <location>
        <begin position="95"/>
        <end position="151"/>
    </location>
</feature>
<keyword evidence="11" id="KW-1185">Reference proteome</keyword>
<keyword evidence="2" id="KW-0805">Transcription regulation</keyword>
<dbReference type="PANTHER" id="PTHR44191">
    <property type="entry name" value="TRANSCRIPTION FACTOR KUA1"/>
    <property type="match status" value="1"/>
</dbReference>
<name>A0A803QTR1_CANSA</name>
<dbReference type="Pfam" id="PF00249">
    <property type="entry name" value="Myb_DNA-binding"/>
    <property type="match status" value="1"/>
</dbReference>
<dbReference type="Gramene" id="novel_model_1281_5bd9a17a">
    <property type="protein sequence ID" value="cds.novel_model_1281_5bd9a17a"/>
    <property type="gene ID" value="novel_gene_709_5bd9a17a"/>
</dbReference>
<evidence type="ECO:0000259" key="7">
    <source>
        <dbReference type="PROSITE" id="PS50090"/>
    </source>
</evidence>
<dbReference type="PROSITE" id="PS51294">
    <property type="entry name" value="HTH_MYB"/>
    <property type="match status" value="1"/>
</dbReference>
<keyword evidence="3" id="KW-0238">DNA-binding</keyword>
<reference evidence="10" key="2">
    <citation type="submission" date="2021-03" db="UniProtKB">
        <authorList>
            <consortium name="EnsemblPlants"/>
        </authorList>
    </citation>
    <scope>IDENTIFICATION</scope>
</reference>
<dbReference type="GO" id="GO:0003677">
    <property type="term" value="F:DNA binding"/>
    <property type="evidence" value="ECO:0007669"/>
    <property type="project" value="UniProtKB-KW"/>
</dbReference>
<evidence type="ECO:0000313" key="10">
    <source>
        <dbReference type="EnsemblPlants" id="cds.novel_model_1281_5bd9a17a"/>
    </source>
</evidence>
<dbReference type="EnsemblPlants" id="novel_model_1281_5bd9a17a">
    <property type="protein sequence ID" value="cds.novel_model_1281_5bd9a17a"/>
    <property type="gene ID" value="novel_gene_709_5bd9a17a"/>
</dbReference>
<dbReference type="InterPro" id="IPR006447">
    <property type="entry name" value="Myb_dom_plants"/>
</dbReference>
<comment type="subcellular location">
    <subcellularLocation>
        <location evidence="1">Nucleus</location>
    </subcellularLocation>
</comment>
<dbReference type="InterPro" id="IPR009057">
    <property type="entry name" value="Homeodomain-like_sf"/>
</dbReference>
<evidence type="ECO:0000256" key="3">
    <source>
        <dbReference type="ARBA" id="ARBA00023125"/>
    </source>
</evidence>
<evidence type="ECO:0000259" key="9">
    <source>
        <dbReference type="PROSITE" id="PS51294"/>
    </source>
</evidence>
<evidence type="ECO:0000313" key="11">
    <source>
        <dbReference type="Proteomes" id="UP000596661"/>
    </source>
</evidence>
<evidence type="ECO:0000256" key="2">
    <source>
        <dbReference type="ARBA" id="ARBA00023015"/>
    </source>
</evidence>
<dbReference type="Proteomes" id="UP000596661">
    <property type="component" value="Chromosome 1"/>
</dbReference>
<dbReference type="GO" id="GO:0009739">
    <property type="term" value="P:response to gibberellin"/>
    <property type="evidence" value="ECO:0007669"/>
    <property type="project" value="TreeGrafter"/>
</dbReference>
<dbReference type="SMART" id="SM00717">
    <property type="entry name" value="SANT"/>
    <property type="match status" value="1"/>
</dbReference>
<feature type="domain" description="Myb-like" evidence="7">
    <location>
        <begin position="95"/>
        <end position="147"/>
    </location>
</feature>
<sequence>MMRRIVRKCSHCGKTGHNSRTCKTTTTHHHALIRLFGVQLYSSSSNSNSSMEFLSSSSSSSSSSSFSSTTYVMDHFTEKKKFSHNNNGSYQTKINSKKGGMAWSVEEHKRFLIGLEKLGKGDWRGISTNFVHTRTSTQVASHAQKFFNRHANFHKINRRRSSLLDMGGDKIFYKRGEKCDEKITNYTENTHFDDVLEINHLERPILMNNEYKHDHDHDHKHHHSSPIFELELKLGAPNTSNTITKTSPQNLLLN</sequence>
<dbReference type="Gene3D" id="1.10.10.60">
    <property type="entry name" value="Homeodomain-like"/>
    <property type="match status" value="1"/>
</dbReference>
<dbReference type="InterPro" id="IPR017930">
    <property type="entry name" value="Myb_dom"/>
</dbReference>
<evidence type="ECO:0000256" key="6">
    <source>
        <dbReference type="PROSITE-ProRule" id="PRU00047"/>
    </source>
</evidence>
<evidence type="ECO:0000256" key="1">
    <source>
        <dbReference type="ARBA" id="ARBA00004123"/>
    </source>
</evidence>
<dbReference type="OMA" id="MDQKREN"/>
<keyword evidence="6" id="KW-0862">Zinc</keyword>
<proteinExistence type="predicted"/>
<keyword evidence="6" id="KW-0863">Zinc-finger</keyword>
<dbReference type="OrthoDB" id="1166577at2759"/>
<dbReference type="PROSITE" id="PS50090">
    <property type="entry name" value="MYB_LIKE"/>
    <property type="match status" value="1"/>
</dbReference>
<dbReference type="PANTHER" id="PTHR44191:SF62">
    <property type="entry name" value="OS04G0341900 PROTEIN"/>
    <property type="match status" value="1"/>
</dbReference>
<dbReference type="SUPFAM" id="SSF46689">
    <property type="entry name" value="Homeodomain-like"/>
    <property type="match status" value="1"/>
</dbReference>
<evidence type="ECO:0000256" key="4">
    <source>
        <dbReference type="ARBA" id="ARBA00023163"/>
    </source>
</evidence>
<accession>A0A803QTR1</accession>
<dbReference type="GO" id="GO:0006355">
    <property type="term" value="P:regulation of DNA-templated transcription"/>
    <property type="evidence" value="ECO:0007669"/>
    <property type="project" value="UniProtKB-ARBA"/>
</dbReference>
<keyword evidence="4" id="KW-0804">Transcription</keyword>
<protein>
    <submittedName>
        <fullName evidence="10">Uncharacterized protein</fullName>
    </submittedName>
</protein>
<dbReference type="GO" id="GO:0005634">
    <property type="term" value="C:nucleus"/>
    <property type="evidence" value="ECO:0007669"/>
    <property type="project" value="UniProtKB-SubCell"/>
</dbReference>
<reference evidence="10" key="1">
    <citation type="submission" date="2018-11" db="EMBL/GenBank/DDBJ databases">
        <authorList>
            <person name="Grassa J C."/>
        </authorList>
    </citation>
    <scope>NUCLEOTIDE SEQUENCE [LARGE SCALE GENOMIC DNA]</scope>
</reference>
<dbReference type="EMBL" id="UZAU01000023">
    <property type="status" value="NOT_ANNOTATED_CDS"/>
    <property type="molecule type" value="Genomic_DNA"/>
</dbReference>
<dbReference type="AlphaFoldDB" id="A0A803QTR1"/>
<feature type="domain" description="CCHC-type" evidence="8">
    <location>
        <begin position="7"/>
        <end position="23"/>
    </location>
</feature>